<keyword evidence="3" id="KW-1185">Reference proteome</keyword>
<keyword evidence="1" id="KW-0472">Membrane</keyword>
<evidence type="ECO:0000313" key="2">
    <source>
        <dbReference type="EMBL" id="KAJ6239353.1"/>
    </source>
</evidence>
<proteinExistence type="predicted"/>
<reference evidence="2" key="1">
    <citation type="submission" date="2022-08" db="EMBL/GenBank/DDBJ databases">
        <title>Novel sulfate-reducing endosymbionts in the free-living metamonad Anaeramoeba.</title>
        <authorList>
            <person name="Jerlstrom-Hultqvist J."/>
            <person name="Cepicka I."/>
            <person name="Gallot-Lavallee L."/>
            <person name="Salas-Leiva D."/>
            <person name="Curtis B.A."/>
            <person name="Zahonova K."/>
            <person name="Pipaliya S."/>
            <person name="Dacks J."/>
            <person name="Roger A.J."/>
        </authorList>
    </citation>
    <scope>NUCLEOTIDE SEQUENCE</scope>
    <source>
        <strain evidence="2">Schooner1</strain>
    </source>
</reference>
<gene>
    <name evidence="2" type="ORF">M0813_25236</name>
</gene>
<comment type="caution">
    <text evidence="2">The sequence shown here is derived from an EMBL/GenBank/DDBJ whole genome shotgun (WGS) entry which is preliminary data.</text>
</comment>
<accession>A0ABQ8Y3F2</accession>
<dbReference type="Proteomes" id="UP001150062">
    <property type="component" value="Unassembled WGS sequence"/>
</dbReference>
<evidence type="ECO:0000313" key="3">
    <source>
        <dbReference type="Proteomes" id="UP001150062"/>
    </source>
</evidence>
<keyword evidence="1" id="KW-0812">Transmembrane</keyword>
<protein>
    <submittedName>
        <fullName evidence="2">Uncharacterized protein</fullName>
    </submittedName>
</protein>
<keyword evidence="1" id="KW-1133">Transmembrane helix</keyword>
<evidence type="ECO:0000256" key="1">
    <source>
        <dbReference type="SAM" id="Phobius"/>
    </source>
</evidence>
<organism evidence="2 3">
    <name type="scientific">Anaeramoeba flamelloides</name>
    <dbReference type="NCBI Taxonomy" id="1746091"/>
    <lineage>
        <taxon>Eukaryota</taxon>
        <taxon>Metamonada</taxon>
        <taxon>Anaeramoebidae</taxon>
        <taxon>Anaeramoeba</taxon>
    </lineage>
</organism>
<feature type="transmembrane region" description="Helical" evidence="1">
    <location>
        <begin position="380"/>
        <end position="399"/>
    </location>
</feature>
<dbReference type="EMBL" id="JAOAOG010000226">
    <property type="protein sequence ID" value="KAJ6239353.1"/>
    <property type="molecule type" value="Genomic_DNA"/>
</dbReference>
<name>A0ABQ8Y3F2_9EUKA</name>
<sequence>MRSEANQSEPNWTFRAICRVVTWTGFLLSSRYLVLGFCENKIWETCKKKKKKKQLKKKKEKKKSNSILTCFEIEQESEQEKEKECNQESYWKNSYSPVFLWSDQKPTNENTFKYFWYLETKQSKIIQDIQSIESDYSFTVVYVLPKLRSDKFTRLTGECGGNDLISYIRRTKLRSDFSKIFLHTASQLENHENEILKYFNHTLYHKNPEFVLDITRIQNHQFQYLLNSKKVDTTNSNIKDFLSLGLKQQNKKLIIVEFNQMPEESVDELFCELLLDLEQFERFFSHYATQRKTKAQKTKSKENYSFNYLSILLTKGVEPLSDEVFVEFDKKKIFSLSVLEQSTEIFKLTHTNQLLTTDPSNFLDSIKYQLSKQNPNWDSLLLFFLVIASFFIFGFWLVLKGSLKPKIRKKNEKNLDQKSLNKEKKD</sequence>